<dbReference type="GO" id="GO:0005506">
    <property type="term" value="F:iron ion binding"/>
    <property type="evidence" value="ECO:0007669"/>
    <property type="project" value="InterPro"/>
</dbReference>
<dbReference type="CDD" id="cd20642">
    <property type="entry name" value="CYP72"/>
    <property type="match status" value="1"/>
</dbReference>
<evidence type="ECO:0000256" key="9">
    <source>
        <dbReference type="ARBA" id="ARBA00023033"/>
    </source>
</evidence>
<evidence type="ECO:0000256" key="8">
    <source>
        <dbReference type="ARBA" id="ARBA00023004"/>
    </source>
</evidence>
<reference evidence="14 15" key="1">
    <citation type="submission" date="2017-09" db="EMBL/GenBank/DDBJ databases">
        <title>WGS assembly of Aquilegia coerulea Goldsmith.</title>
        <authorList>
            <person name="Hodges S."/>
            <person name="Kramer E."/>
            <person name="Nordborg M."/>
            <person name="Tomkins J."/>
            <person name="Borevitz J."/>
            <person name="Derieg N."/>
            <person name="Yan J."/>
            <person name="Mihaltcheva S."/>
            <person name="Hayes R.D."/>
            <person name="Rokhsar D."/>
        </authorList>
    </citation>
    <scope>NUCLEOTIDE SEQUENCE [LARGE SCALE GENOMIC DNA]</scope>
    <source>
        <strain evidence="15">cv. Goldsmith</strain>
    </source>
</reference>
<keyword evidence="8 11" id="KW-0408">Iron</keyword>
<keyword evidence="6 13" id="KW-1133">Transmembrane helix</keyword>
<dbReference type="PRINTS" id="PR00463">
    <property type="entry name" value="EP450I"/>
</dbReference>
<evidence type="ECO:0008006" key="16">
    <source>
        <dbReference type="Google" id="ProtNLM"/>
    </source>
</evidence>
<dbReference type="PANTHER" id="PTHR24282">
    <property type="entry name" value="CYTOCHROME P450 FAMILY MEMBER"/>
    <property type="match status" value="1"/>
</dbReference>
<gene>
    <name evidence="14" type="ORF">AQUCO_00500591v1</name>
</gene>
<comment type="subcellular location">
    <subcellularLocation>
        <location evidence="1">Membrane</location>
    </subcellularLocation>
</comment>
<dbReference type="GO" id="GO:0044550">
    <property type="term" value="P:secondary metabolite biosynthetic process"/>
    <property type="evidence" value="ECO:0007669"/>
    <property type="project" value="UniProtKB-ARBA"/>
</dbReference>
<evidence type="ECO:0000313" key="14">
    <source>
        <dbReference type="EMBL" id="PIA58748.1"/>
    </source>
</evidence>
<evidence type="ECO:0000256" key="10">
    <source>
        <dbReference type="ARBA" id="ARBA00023136"/>
    </source>
</evidence>
<dbReference type="InterPro" id="IPR017972">
    <property type="entry name" value="Cyt_P450_CS"/>
</dbReference>
<evidence type="ECO:0000256" key="5">
    <source>
        <dbReference type="ARBA" id="ARBA00022723"/>
    </source>
</evidence>
<dbReference type="PANTHER" id="PTHR24282:SF255">
    <property type="entry name" value="CYTOCHROME P450 72A11-RELATED"/>
    <property type="match status" value="1"/>
</dbReference>
<dbReference type="InterPro" id="IPR001128">
    <property type="entry name" value="Cyt_P450"/>
</dbReference>
<dbReference type="Pfam" id="PF00067">
    <property type="entry name" value="p450"/>
    <property type="match status" value="1"/>
</dbReference>
<keyword evidence="15" id="KW-1185">Reference proteome</keyword>
<dbReference type="AlphaFoldDB" id="A0A2G5ESM3"/>
<keyword evidence="3 11" id="KW-0349">Heme</keyword>
<dbReference type="Gene3D" id="1.10.630.10">
    <property type="entry name" value="Cytochrome P450"/>
    <property type="match status" value="1"/>
</dbReference>
<organism evidence="14 15">
    <name type="scientific">Aquilegia coerulea</name>
    <name type="common">Rocky mountain columbine</name>
    <dbReference type="NCBI Taxonomy" id="218851"/>
    <lineage>
        <taxon>Eukaryota</taxon>
        <taxon>Viridiplantae</taxon>
        <taxon>Streptophyta</taxon>
        <taxon>Embryophyta</taxon>
        <taxon>Tracheophyta</taxon>
        <taxon>Spermatophyta</taxon>
        <taxon>Magnoliopsida</taxon>
        <taxon>Ranunculales</taxon>
        <taxon>Ranunculaceae</taxon>
        <taxon>Thalictroideae</taxon>
        <taxon>Aquilegia</taxon>
    </lineage>
</organism>
<accession>A0A2G5ESM3</accession>
<evidence type="ECO:0000313" key="15">
    <source>
        <dbReference type="Proteomes" id="UP000230069"/>
    </source>
</evidence>
<evidence type="ECO:0000256" key="3">
    <source>
        <dbReference type="ARBA" id="ARBA00022617"/>
    </source>
</evidence>
<dbReference type="GO" id="GO:0020037">
    <property type="term" value="F:heme binding"/>
    <property type="evidence" value="ECO:0007669"/>
    <property type="project" value="InterPro"/>
</dbReference>
<dbReference type="GO" id="GO:0016705">
    <property type="term" value="F:oxidoreductase activity, acting on paired donors, with incorporation or reduction of molecular oxygen"/>
    <property type="evidence" value="ECO:0007669"/>
    <property type="project" value="InterPro"/>
</dbReference>
<evidence type="ECO:0000256" key="1">
    <source>
        <dbReference type="ARBA" id="ARBA00004370"/>
    </source>
</evidence>
<keyword evidence="10 13" id="KW-0472">Membrane</keyword>
<sequence length="515" mass="59332">MREIITVFFVAILVILCVAWKTFCWIWLNPKLIEKYLREQGIQGHSYKFLYGNAKEMATSAKAAISKPMNLSNQIAPYVLPFYHQTVQKFGKLSLTWVGTTPRVIIMDPDMIKDILSTKFGHFERARRNPLASFLVNGLASYEGEKWVKHRRILNPAFHLKKLKMMMPAFYTSCSEMIIKWQNMVSAESSELDVWPDLQNLTADVISRTAFGSSYEEGRQVFQLQTEQSDLIINAFKSVYIPGFRFLPTERNRRMKEIRREVHTLVKDIIKRREKAMKTGEVWNNDLLGLLMESNFKETKDNDNSKNAGISIDEVVEECKLFYLAGQETTSTLLVWTMILLSKHQDWQEKAREEVLRVFGKKPPDFDGLNHLKIVTMILYEVLRLYPPVVLLLRTTCKKLKLGEVCLPSGVQVAMPTLLVHHDKDFWGENAEEFCPNRFSGGLSKATKNQASFLPFSLGPRICIGQSFALTEAKMAITMILQHFFFQLSPTYVHAPQYVITLQPQHGAQLNLYRL</sequence>
<evidence type="ECO:0000256" key="7">
    <source>
        <dbReference type="ARBA" id="ARBA00023002"/>
    </source>
</evidence>
<feature type="transmembrane region" description="Helical" evidence="13">
    <location>
        <begin position="7"/>
        <end position="28"/>
    </location>
</feature>
<keyword evidence="7 12" id="KW-0560">Oxidoreductase</keyword>
<evidence type="ECO:0000256" key="2">
    <source>
        <dbReference type="ARBA" id="ARBA00010617"/>
    </source>
</evidence>
<dbReference type="STRING" id="218851.A0A2G5ESM3"/>
<dbReference type="EMBL" id="KZ305022">
    <property type="protein sequence ID" value="PIA58748.1"/>
    <property type="molecule type" value="Genomic_DNA"/>
</dbReference>
<dbReference type="GO" id="GO:0016020">
    <property type="term" value="C:membrane"/>
    <property type="evidence" value="ECO:0007669"/>
    <property type="project" value="UniProtKB-SubCell"/>
</dbReference>
<dbReference type="GO" id="GO:0004497">
    <property type="term" value="F:monooxygenase activity"/>
    <property type="evidence" value="ECO:0007669"/>
    <property type="project" value="UniProtKB-KW"/>
</dbReference>
<dbReference type="Proteomes" id="UP000230069">
    <property type="component" value="Unassembled WGS sequence"/>
</dbReference>
<evidence type="ECO:0000256" key="11">
    <source>
        <dbReference type="PIRSR" id="PIRSR602401-1"/>
    </source>
</evidence>
<keyword evidence="5 11" id="KW-0479">Metal-binding</keyword>
<comment type="cofactor">
    <cofactor evidence="11">
        <name>heme</name>
        <dbReference type="ChEBI" id="CHEBI:30413"/>
    </cofactor>
</comment>
<feature type="binding site" description="axial binding residue" evidence="11">
    <location>
        <position position="463"/>
    </location>
    <ligand>
        <name>heme</name>
        <dbReference type="ChEBI" id="CHEBI:30413"/>
    </ligand>
    <ligandPart>
        <name>Fe</name>
        <dbReference type="ChEBI" id="CHEBI:18248"/>
    </ligandPart>
</feature>
<evidence type="ECO:0000256" key="6">
    <source>
        <dbReference type="ARBA" id="ARBA00022989"/>
    </source>
</evidence>
<dbReference type="PROSITE" id="PS00086">
    <property type="entry name" value="CYTOCHROME_P450"/>
    <property type="match status" value="1"/>
</dbReference>
<dbReference type="InterPro" id="IPR050665">
    <property type="entry name" value="Cytochrome_P450_Monooxygen"/>
</dbReference>
<dbReference type="SUPFAM" id="SSF48264">
    <property type="entry name" value="Cytochrome P450"/>
    <property type="match status" value="1"/>
</dbReference>
<dbReference type="FunFam" id="1.10.630.10:FF:000029">
    <property type="entry name" value="Cytochrome P450 734A1"/>
    <property type="match status" value="1"/>
</dbReference>
<comment type="similarity">
    <text evidence="2 12">Belongs to the cytochrome P450 family.</text>
</comment>
<dbReference type="PRINTS" id="PR00385">
    <property type="entry name" value="P450"/>
</dbReference>
<dbReference type="InterPro" id="IPR002401">
    <property type="entry name" value="Cyt_P450_E_grp-I"/>
</dbReference>
<proteinExistence type="inferred from homology"/>
<dbReference type="InterPro" id="IPR036396">
    <property type="entry name" value="Cyt_P450_sf"/>
</dbReference>
<keyword evidence="9 12" id="KW-0503">Monooxygenase</keyword>
<dbReference type="FunCoup" id="A0A2G5ESM3">
    <property type="interactions" value="830"/>
</dbReference>
<dbReference type="InParanoid" id="A0A2G5ESM3"/>
<evidence type="ECO:0000256" key="4">
    <source>
        <dbReference type="ARBA" id="ARBA00022692"/>
    </source>
</evidence>
<protein>
    <recommendedName>
        <fullName evidence="16">Cytochrome P450</fullName>
    </recommendedName>
</protein>
<keyword evidence="4 13" id="KW-0812">Transmembrane</keyword>
<evidence type="ECO:0000256" key="12">
    <source>
        <dbReference type="RuleBase" id="RU000461"/>
    </source>
</evidence>
<name>A0A2G5ESM3_AQUCA</name>
<dbReference type="OrthoDB" id="442633at2759"/>
<evidence type="ECO:0000256" key="13">
    <source>
        <dbReference type="SAM" id="Phobius"/>
    </source>
</evidence>